<evidence type="ECO:0000256" key="5">
    <source>
        <dbReference type="ARBA" id="ARBA00022777"/>
    </source>
</evidence>
<accession>A0A9X2F6T5</accession>
<sequence>MDVRSAQQLPSWGQVEEAIERFEMAWHADAEPDIEAFVSKWDRQVRTAGLVELIKVDLEYRTKLGRPARVEQYLDQFPELRSESNVVVELIESECLARAYFGSAPQQDELKERFGNLADEIDLETIQTEAAVNRETSSGEETTIAVDDTEAARRNTPPVFLPQLSGQTFGRYEIREQLGDGGEANVYRALDMRLQRDVALKFPRYSDANVIDRFTREPEVASAVEDRHICRIYDAGTISGVHFIAMQFVAGRSLQEVIEQDGCFEPRDAAEILSKSTAALAKVHRAGVIHRDIKPSNIMIDEDSEPVLMDFGLAKPVESVTGLTTTGEFVGTIAYMAPEQARGEPADSRSDIYSLGVVLYQMLTGTVPFSESPTDCIIQKQKLPVPAPVDSRPDLDAEIDGICRKAMAIAPKERYQMAEELSDALNRYAEGRPQAIALPPRQSRVRAWFTIVAIIALLVLGAMTVIYGGRRQLVGGFPEIPEPPAGSVDRWIETPRADGSIDQGIIAIRPASDGKRLFVAHAQDTGSEIGSPIRAIDFRTGEDLMPPISFSRFHIHNDIELSADEQRLYVPNYYFSYITQIDLANDNHKLNVPIVDSATSDSWWDRKLALTPDGKTLVVQMGADGRLSEEGSKKDDGVAIVDVAGADPRLVKRIPLPDEPCSEDAAISSDSRWAYLVTAPHPPNRSPRLYRVELRPPYALASVPFPDDSSLTSVVLSEQLAKLFVCDSEQRKIWVLDVDGFPDTGPQEYFHLNRRAPTVLLLDESPGLLIALSRDSRILYFLDAHDGRIIAQIKGLRRGSRRMALTADRQHVLVGGGSPQGGIAVIKVPNAHPPIIFTSDRGGETSQLYTMNTDGSGIRPFFRQSRIATDQTPCWSPDGLRIAFISNEKGSWHICTADRDGNNVRVFDDTHPDIAEPIDWSPDGRQVAFAHKDRRAIHVVDTETGAVTIAADDFPDPYDWPTGLCWAPDGYIIASVMRSSWGPDCDLFRIDPTSHAVEQLTDELGKEQHCQKPIVSPDGRLACIRKLIRDDPNPRLFLAPEKYQFEGEVQPREWKAVTTHESVRGHQCARWFPDGRRIAYADLSPDSLFQRISIVDSQTGEVTQLTTGDWNDTQPDVNPTSSEHD</sequence>
<evidence type="ECO:0000259" key="9">
    <source>
        <dbReference type="PROSITE" id="PS50011"/>
    </source>
</evidence>
<feature type="region of interest" description="Disordered" evidence="7">
    <location>
        <begin position="1103"/>
        <end position="1125"/>
    </location>
</feature>
<keyword evidence="8" id="KW-0472">Membrane</keyword>
<dbReference type="SMART" id="SM00220">
    <property type="entry name" value="S_TKc"/>
    <property type="match status" value="1"/>
</dbReference>
<dbReference type="PANTHER" id="PTHR43289:SF6">
    <property type="entry name" value="SERINE_THREONINE-PROTEIN KINASE NEKL-3"/>
    <property type="match status" value="1"/>
</dbReference>
<keyword evidence="11" id="KW-1185">Reference proteome</keyword>
<dbReference type="GO" id="GO:0004674">
    <property type="term" value="F:protein serine/threonine kinase activity"/>
    <property type="evidence" value="ECO:0007669"/>
    <property type="project" value="UniProtKB-KW"/>
</dbReference>
<dbReference type="InterPro" id="IPR000719">
    <property type="entry name" value="Prot_kinase_dom"/>
</dbReference>
<dbReference type="InterPro" id="IPR011009">
    <property type="entry name" value="Kinase-like_dom_sf"/>
</dbReference>
<dbReference type="Pfam" id="PF00069">
    <property type="entry name" value="Pkinase"/>
    <property type="match status" value="1"/>
</dbReference>
<dbReference type="Pfam" id="PF07676">
    <property type="entry name" value="PD40"/>
    <property type="match status" value="1"/>
</dbReference>
<proteinExistence type="predicted"/>
<feature type="domain" description="Protein kinase" evidence="9">
    <location>
        <begin position="172"/>
        <end position="429"/>
    </location>
</feature>
<keyword evidence="4" id="KW-0547">Nucleotide-binding</keyword>
<feature type="transmembrane region" description="Helical" evidence="8">
    <location>
        <begin position="447"/>
        <end position="467"/>
    </location>
</feature>
<feature type="region of interest" description="Disordered" evidence="7">
    <location>
        <begin position="133"/>
        <end position="152"/>
    </location>
</feature>
<dbReference type="Gene3D" id="2.120.10.30">
    <property type="entry name" value="TolB, C-terminal domain"/>
    <property type="match status" value="2"/>
</dbReference>
<keyword evidence="8" id="KW-1133">Transmembrane helix</keyword>
<keyword evidence="2" id="KW-0723">Serine/threonine-protein kinase</keyword>
<gene>
    <name evidence="10" type="ORF">NG895_05245</name>
</gene>
<dbReference type="EMBL" id="JAMXLR010000022">
    <property type="protein sequence ID" value="MCO6043305.1"/>
    <property type="molecule type" value="Genomic_DNA"/>
</dbReference>
<evidence type="ECO:0000313" key="10">
    <source>
        <dbReference type="EMBL" id="MCO6043305.1"/>
    </source>
</evidence>
<keyword evidence="3" id="KW-0808">Transferase</keyword>
<evidence type="ECO:0000256" key="3">
    <source>
        <dbReference type="ARBA" id="ARBA00022679"/>
    </source>
</evidence>
<protein>
    <recommendedName>
        <fullName evidence="1">non-specific serine/threonine protein kinase</fullName>
        <ecNumber evidence="1">2.7.11.1</ecNumber>
    </recommendedName>
</protein>
<dbReference type="FunFam" id="1.10.510.10:FF:000021">
    <property type="entry name" value="Serine/threonine protein kinase"/>
    <property type="match status" value="1"/>
</dbReference>
<keyword evidence="8" id="KW-0812">Transmembrane</keyword>
<evidence type="ECO:0000256" key="2">
    <source>
        <dbReference type="ARBA" id="ARBA00022527"/>
    </source>
</evidence>
<comment type="caution">
    <text evidence="10">The sequence shown here is derived from an EMBL/GenBank/DDBJ whole genome shotgun (WGS) entry which is preliminary data.</text>
</comment>
<evidence type="ECO:0000256" key="8">
    <source>
        <dbReference type="SAM" id="Phobius"/>
    </source>
</evidence>
<dbReference type="CDD" id="cd14014">
    <property type="entry name" value="STKc_PknB_like"/>
    <property type="match status" value="1"/>
</dbReference>
<dbReference type="SUPFAM" id="SSF56112">
    <property type="entry name" value="Protein kinase-like (PK-like)"/>
    <property type="match status" value="1"/>
</dbReference>
<dbReference type="SUPFAM" id="SSF51004">
    <property type="entry name" value="C-terminal (heme d1) domain of cytochrome cd1-nitrite reductase"/>
    <property type="match status" value="1"/>
</dbReference>
<dbReference type="Gene3D" id="2.130.10.10">
    <property type="entry name" value="YVTN repeat-like/Quinoprotein amine dehydrogenase"/>
    <property type="match status" value="1"/>
</dbReference>
<evidence type="ECO:0000256" key="4">
    <source>
        <dbReference type="ARBA" id="ARBA00022741"/>
    </source>
</evidence>
<dbReference type="GO" id="GO:0005524">
    <property type="term" value="F:ATP binding"/>
    <property type="evidence" value="ECO:0007669"/>
    <property type="project" value="UniProtKB-KW"/>
</dbReference>
<dbReference type="PROSITE" id="PS00108">
    <property type="entry name" value="PROTEIN_KINASE_ST"/>
    <property type="match status" value="1"/>
</dbReference>
<dbReference type="AlphaFoldDB" id="A0A9X2F6T5"/>
<dbReference type="InterPro" id="IPR015943">
    <property type="entry name" value="WD40/YVTN_repeat-like_dom_sf"/>
</dbReference>
<dbReference type="InterPro" id="IPR011659">
    <property type="entry name" value="WD40"/>
</dbReference>
<dbReference type="InterPro" id="IPR011042">
    <property type="entry name" value="6-blade_b-propeller_TolB-like"/>
</dbReference>
<evidence type="ECO:0000256" key="6">
    <source>
        <dbReference type="ARBA" id="ARBA00022840"/>
    </source>
</evidence>
<dbReference type="InterPro" id="IPR011048">
    <property type="entry name" value="Haem_d1_sf"/>
</dbReference>
<keyword evidence="5 10" id="KW-0418">Kinase</keyword>
<dbReference type="Proteomes" id="UP001155241">
    <property type="component" value="Unassembled WGS sequence"/>
</dbReference>
<evidence type="ECO:0000256" key="7">
    <source>
        <dbReference type="SAM" id="MobiDB-lite"/>
    </source>
</evidence>
<dbReference type="PROSITE" id="PS50011">
    <property type="entry name" value="PROTEIN_KINASE_DOM"/>
    <property type="match status" value="1"/>
</dbReference>
<evidence type="ECO:0000313" key="11">
    <source>
        <dbReference type="Proteomes" id="UP001155241"/>
    </source>
</evidence>
<dbReference type="RefSeq" id="WP_252851411.1">
    <property type="nucleotide sequence ID" value="NZ_JAMXLR010000022.1"/>
</dbReference>
<reference evidence="10" key="1">
    <citation type="submission" date="2022-06" db="EMBL/GenBank/DDBJ databases">
        <title>Aeoliella straminimaris, a novel planctomycete from sediments.</title>
        <authorList>
            <person name="Vitorino I.R."/>
            <person name="Lage O.M."/>
        </authorList>
    </citation>
    <scope>NUCLEOTIDE SEQUENCE</scope>
    <source>
        <strain evidence="10">ICT_H6.2</strain>
    </source>
</reference>
<dbReference type="Gene3D" id="3.30.200.20">
    <property type="entry name" value="Phosphorylase Kinase, domain 1"/>
    <property type="match status" value="1"/>
</dbReference>
<dbReference type="SUPFAM" id="SSF82171">
    <property type="entry name" value="DPP6 N-terminal domain-like"/>
    <property type="match status" value="1"/>
</dbReference>
<name>A0A9X2F6T5_9BACT</name>
<keyword evidence="6" id="KW-0067">ATP-binding</keyword>
<dbReference type="PANTHER" id="PTHR43289">
    <property type="entry name" value="MITOGEN-ACTIVATED PROTEIN KINASE KINASE KINASE 20-RELATED"/>
    <property type="match status" value="1"/>
</dbReference>
<evidence type="ECO:0000256" key="1">
    <source>
        <dbReference type="ARBA" id="ARBA00012513"/>
    </source>
</evidence>
<organism evidence="10 11">
    <name type="scientific">Aeoliella straminimaris</name>
    <dbReference type="NCBI Taxonomy" id="2954799"/>
    <lineage>
        <taxon>Bacteria</taxon>
        <taxon>Pseudomonadati</taxon>
        <taxon>Planctomycetota</taxon>
        <taxon>Planctomycetia</taxon>
        <taxon>Pirellulales</taxon>
        <taxon>Lacipirellulaceae</taxon>
        <taxon>Aeoliella</taxon>
    </lineage>
</organism>
<dbReference type="InterPro" id="IPR008271">
    <property type="entry name" value="Ser/Thr_kinase_AS"/>
</dbReference>
<dbReference type="Gene3D" id="1.10.510.10">
    <property type="entry name" value="Transferase(Phosphotransferase) domain 1"/>
    <property type="match status" value="1"/>
</dbReference>
<dbReference type="EC" id="2.7.11.1" evidence="1"/>